<dbReference type="EMBL" id="CP018047">
    <property type="protein sequence ID" value="AQU70526.1"/>
    <property type="molecule type" value="Genomic_DNA"/>
</dbReference>
<dbReference type="KEGG" id="snw:BBN63_00210"/>
<accession>A0A1U9R1Z1</accession>
<dbReference type="InterPro" id="IPR006439">
    <property type="entry name" value="HAD-SF_hydro_IA"/>
</dbReference>
<name>A0A1U9R1Z1_STRNV</name>
<dbReference type="OrthoDB" id="9793014at2"/>
<evidence type="ECO:0008006" key="3">
    <source>
        <dbReference type="Google" id="ProtNLM"/>
    </source>
</evidence>
<evidence type="ECO:0000313" key="2">
    <source>
        <dbReference type="Proteomes" id="UP000189677"/>
    </source>
</evidence>
<keyword evidence="2" id="KW-1185">Reference proteome</keyword>
<dbReference type="GO" id="GO:0016787">
    <property type="term" value="F:hydrolase activity"/>
    <property type="evidence" value="ECO:0007669"/>
    <property type="project" value="InterPro"/>
</dbReference>
<dbReference type="SUPFAM" id="SSF56784">
    <property type="entry name" value="HAD-like"/>
    <property type="match status" value="1"/>
</dbReference>
<dbReference type="RefSeq" id="WP_159392350.1">
    <property type="nucleotide sequence ID" value="NZ_CP018047.1"/>
</dbReference>
<sequence>MPALIFDCDGVLIDTEQGGHLRAFNEMWQDFEVPWQWSPEQYATKLRISGGRERLYSLRYDPAFRAVWEVPASPVVWERTVSAWHRRKTEIFLEIIRGGEVAPRPGVRRLANEAAQAGWGLAIASASAAQSVRAVVDHVMGPELARRFHVLSGESVKAKKPAPEVYELAARAVGQKPSECVVVEDTGNGLAAARAAGMTCLITPTGLSAAQDFSGAVLVISCLGEPSTGQGRVLVNPRGVPVVDHVNLGHLGQLLGPAPADSPHRFVTFAGSRRRS</sequence>
<gene>
    <name evidence="1" type="ORF">BBN63_00210</name>
</gene>
<dbReference type="InterPro" id="IPR044999">
    <property type="entry name" value="CbbY-like"/>
</dbReference>
<dbReference type="PANTHER" id="PTHR42896">
    <property type="entry name" value="XYLULOSE-1,5-BISPHOSPHATE (XUBP) PHOSPHATASE"/>
    <property type="match status" value="1"/>
</dbReference>
<dbReference type="NCBIfam" id="TIGR01509">
    <property type="entry name" value="HAD-SF-IA-v3"/>
    <property type="match status" value="1"/>
</dbReference>
<dbReference type="SFLD" id="SFLDG01129">
    <property type="entry name" value="C1.5:_HAD__Beta-PGM__Phosphata"/>
    <property type="match status" value="1"/>
</dbReference>
<evidence type="ECO:0000313" key="1">
    <source>
        <dbReference type="EMBL" id="AQU70526.1"/>
    </source>
</evidence>
<dbReference type="InterPro" id="IPR036412">
    <property type="entry name" value="HAD-like_sf"/>
</dbReference>
<dbReference type="PRINTS" id="PR00413">
    <property type="entry name" value="HADHALOGNASE"/>
</dbReference>
<dbReference type="AlphaFoldDB" id="A0A1U9R1Z1"/>
<dbReference type="Gene3D" id="1.10.150.240">
    <property type="entry name" value="Putative phosphatase, domain 2"/>
    <property type="match status" value="1"/>
</dbReference>
<dbReference type="Pfam" id="PF00702">
    <property type="entry name" value="Hydrolase"/>
    <property type="match status" value="1"/>
</dbReference>
<protein>
    <recommendedName>
        <fullName evidence="3">Haloacid dehalogenase</fullName>
    </recommendedName>
</protein>
<dbReference type="SFLD" id="SFLDS00003">
    <property type="entry name" value="Haloacid_Dehalogenase"/>
    <property type="match status" value="1"/>
</dbReference>
<dbReference type="Gene3D" id="3.40.50.1000">
    <property type="entry name" value="HAD superfamily/HAD-like"/>
    <property type="match status" value="1"/>
</dbReference>
<dbReference type="InterPro" id="IPR023214">
    <property type="entry name" value="HAD_sf"/>
</dbReference>
<dbReference type="Proteomes" id="UP000189677">
    <property type="component" value="Chromosome"/>
</dbReference>
<organism evidence="1 2">
    <name type="scientific">Streptomyces niveus</name>
    <name type="common">Streptomyces spheroides</name>
    <dbReference type="NCBI Taxonomy" id="193462"/>
    <lineage>
        <taxon>Bacteria</taxon>
        <taxon>Bacillati</taxon>
        <taxon>Actinomycetota</taxon>
        <taxon>Actinomycetes</taxon>
        <taxon>Kitasatosporales</taxon>
        <taxon>Streptomycetaceae</taxon>
        <taxon>Streptomyces</taxon>
    </lineage>
</organism>
<dbReference type="InterPro" id="IPR023198">
    <property type="entry name" value="PGP-like_dom2"/>
</dbReference>
<proteinExistence type="predicted"/>
<reference evidence="1 2" key="1">
    <citation type="submission" date="2016-11" db="EMBL/GenBank/DDBJ databases">
        <title>Complete genome sequence of Streptomyces niveus SCSIO 3406.</title>
        <authorList>
            <person name="Zhu Q."/>
            <person name="Cheng W."/>
            <person name="Song Y."/>
            <person name="Li Q."/>
            <person name="Ju J."/>
        </authorList>
    </citation>
    <scope>NUCLEOTIDE SEQUENCE [LARGE SCALE GENOMIC DNA]</scope>
    <source>
        <strain evidence="1 2">SCSIO 3406</strain>
    </source>
</reference>
<dbReference type="PANTHER" id="PTHR42896:SF2">
    <property type="entry name" value="CBBY-LIKE PROTEIN"/>
    <property type="match status" value="1"/>
</dbReference>